<dbReference type="EMBL" id="BSND01000003">
    <property type="protein sequence ID" value="GLP98841.1"/>
    <property type="molecule type" value="Genomic_DNA"/>
</dbReference>
<keyword evidence="6 11" id="KW-0812">Transmembrane</keyword>
<evidence type="ECO:0000256" key="2">
    <source>
        <dbReference type="ARBA" id="ARBA00021549"/>
    </source>
</evidence>
<evidence type="ECO:0000256" key="5">
    <source>
        <dbReference type="ARBA" id="ARBA00022519"/>
    </source>
</evidence>
<dbReference type="SUPFAM" id="SSF54523">
    <property type="entry name" value="Pili subunits"/>
    <property type="match status" value="1"/>
</dbReference>
<keyword evidence="8 11" id="KW-0472">Membrane</keyword>
<dbReference type="Proteomes" id="UP001161423">
    <property type="component" value="Unassembled WGS sequence"/>
</dbReference>
<gene>
    <name evidence="13" type="ORF">GCM10007891_06950</name>
</gene>
<dbReference type="Gene3D" id="3.30.700.10">
    <property type="entry name" value="Glycoprotein, Type 4 Pilin"/>
    <property type="match status" value="1"/>
</dbReference>
<evidence type="ECO:0000256" key="10">
    <source>
        <dbReference type="ARBA" id="ARBA00030775"/>
    </source>
</evidence>
<comment type="caution">
    <text evidence="13">The sequence shown here is derived from an EMBL/GenBank/DDBJ whole genome shotgun (WGS) entry which is preliminary data.</text>
</comment>
<evidence type="ECO:0000256" key="1">
    <source>
        <dbReference type="ARBA" id="ARBA00004377"/>
    </source>
</evidence>
<accession>A0ABQ5TTV3</accession>
<evidence type="ECO:0000313" key="13">
    <source>
        <dbReference type="EMBL" id="GLP98841.1"/>
    </source>
</evidence>
<evidence type="ECO:0000256" key="7">
    <source>
        <dbReference type="ARBA" id="ARBA00022989"/>
    </source>
</evidence>
<dbReference type="NCBIfam" id="TIGR02532">
    <property type="entry name" value="IV_pilin_GFxxxE"/>
    <property type="match status" value="1"/>
</dbReference>
<evidence type="ECO:0000256" key="3">
    <source>
        <dbReference type="ARBA" id="ARBA00022475"/>
    </source>
</evidence>
<evidence type="ECO:0000313" key="14">
    <source>
        <dbReference type="Proteomes" id="UP001161423"/>
    </source>
</evidence>
<evidence type="ECO:0000256" key="4">
    <source>
        <dbReference type="ARBA" id="ARBA00022481"/>
    </source>
</evidence>
<dbReference type="Pfam" id="PF12019">
    <property type="entry name" value="GspH"/>
    <property type="match status" value="1"/>
</dbReference>
<dbReference type="InterPro" id="IPR045584">
    <property type="entry name" value="Pilin-like"/>
</dbReference>
<keyword evidence="4" id="KW-0488">Methylation</keyword>
<comment type="subcellular location">
    <subcellularLocation>
        <location evidence="1">Cell inner membrane</location>
        <topology evidence="1">Single-pass membrane protein</topology>
    </subcellularLocation>
</comment>
<evidence type="ECO:0000256" key="9">
    <source>
        <dbReference type="ARBA" id="ARBA00025772"/>
    </source>
</evidence>
<keyword evidence="14" id="KW-1185">Reference proteome</keyword>
<reference evidence="13" key="1">
    <citation type="journal article" date="2014" name="Int. J. Syst. Evol. Microbiol.">
        <title>Complete genome of a new Firmicutes species belonging to the dominant human colonic microbiota ('Ruminococcus bicirculans') reveals two chromosomes and a selective capacity to utilize plant glucans.</title>
        <authorList>
            <consortium name="NISC Comparative Sequencing Program"/>
            <person name="Wegmann U."/>
            <person name="Louis P."/>
            <person name="Goesmann A."/>
            <person name="Henrissat B."/>
            <person name="Duncan S.H."/>
            <person name="Flint H.J."/>
        </authorList>
    </citation>
    <scope>NUCLEOTIDE SEQUENCE</scope>
    <source>
        <strain evidence="13">NBRC 102424</strain>
    </source>
</reference>
<evidence type="ECO:0000259" key="12">
    <source>
        <dbReference type="Pfam" id="PF12019"/>
    </source>
</evidence>
<dbReference type="InterPro" id="IPR012902">
    <property type="entry name" value="N_methyl_site"/>
</dbReference>
<feature type="domain" description="General secretion pathway GspH" evidence="12">
    <location>
        <begin position="46"/>
        <end position="137"/>
    </location>
</feature>
<feature type="transmembrane region" description="Helical" evidence="11">
    <location>
        <begin position="12"/>
        <end position="33"/>
    </location>
</feature>
<dbReference type="RefSeq" id="WP_007145445.1">
    <property type="nucleotide sequence ID" value="NZ_BSND01000003.1"/>
</dbReference>
<dbReference type="Pfam" id="PF07963">
    <property type="entry name" value="N_methyl"/>
    <property type="match status" value="1"/>
</dbReference>
<dbReference type="InterPro" id="IPR022346">
    <property type="entry name" value="T2SS_GspH"/>
</dbReference>
<sequence>MSRSAIAKGFTLIELLVVMTLMVMLMTLLPPLFRPVMEHHSLYAESQRLVLLMRQARNEAMLTQQTQYVELNVTNQQIAHNNQRMQLAASTNLDAYVADRTNAKNQGSIVFYADGSSSGGQLVLTDKHYAYGIDVNWVTGQIQLSKQLPM</sequence>
<keyword evidence="3" id="KW-1003">Cell membrane</keyword>
<evidence type="ECO:0000256" key="8">
    <source>
        <dbReference type="ARBA" id="ARBA00023136"/>
    </source>
</evidence>
<organism evidence="13 14">
    <name type="scientific">Methylophaga thalassica</name>
    <dbReference type="NCBI Taxonomy" id="40223"/>
    <lineage>
        <taxon>Bacteria</taxon>
        <taxon>Pseudomonadati</taxon>
        <taxon>Pseudomonadota</taxon>
        <taxon>Gammaproteobacteria</taxon>
        <taxon>Thiotrichales</taxon>
        <taxon>Piscirickettsiaceae</taxon>
        <taxon>Methylophaga</taxon>
    </lineage>
</organism>
<evidence type="ECO:0000256" key="6">
    <source>
        <dbReference type="ARBA" id="ARBA00022692"/>
    </source>
</evidence>
<keyword evidence="5" id="KW-0997">Cell inner membrane</keyword>
<name>A0ABQ5TTV3_9GAMM</name>
<reference evidence="13" key="2">
    <citation type="submission" date="2023-01" db="EMBL/GenBank/DDBJ databases">
        <title>Draft genome sequence of Methylophaga thalassica strain NBRC 102424.</title>
        <authorList>
            <person name="Sun Q."/>
            <person name="Mori K."/>
        </authorList>
    </citation>
    <scope>NUCLEOTIDE SEQUENCE</scope>
    <source>
        <strain evidence="13">NBRC 102424</strain>
    </source>
</reference>
<comment type="similarity">
    <text evidence="9">Belongs to the GSP H family.</text>
</comment>
<protein>
    <recommendedName>
        <fullName evidence="2">Type II secretion system protein H</fullName>
    </recommendedName>
    <alternativeName>
        <fullName evidence="10">General secretion pathway protein H</fullName>
    </alternativeName>
</protein>
<proteinExistence type="inferred from homology"/>
<dbReference type="PROSITE" id="PS00409">
    <property type="entry name" value="PROKAR_NTER_METHYL"/>
    <property type="match status" value="1"/>
</dbReference>
<keyword evidence="7 11" id="KW-1133">Transmembrane helix</keyword>
<evidence type="ECO:0000256" key="11">
    <source>
        <dbReference type="SAM" id="Phobius"/>
    </source>
</evidence>